<dbReference type="GO" id="GO:0003677">
    <property type="term" value="F:DNA binding"/>
    <property type="evidence" value="ECO:0007669"/>
    <property type="project" value="InterPro"/>
</dbReference>
<dbReference type="Pfam" id="PF19054">
    <property type="entry name" value="DUF5753"/>
    <property type="match status" value="1"/>
</dbReference>
<gene>
    <name evidence="2" type="ORF">SAMN05421748_1033</name>
</gene>
<dbReference type="InterPro" id="IPR001387">
    <property type="entry name" value="Cro/C1-type_HTH"/>
</dbReference>
<keyword evidence="3" id="KW-1185">Reference proteome</keyword>
<dbReference type="PROSITE" id="PS50943">
    <property type="entry name" value="HTH_CROC1"/>
    <property type="match status" value="1"/>
</dbReference>
<dbReference type="InterPro" id="IPR043917">
    <property type="entry name" value="DUF5753"/>
</dbReference>
<dbReference type="CDD" id="cd00093">
    <property type="entry name" value="HTH_XRE"/>
    <property type="match status" value="1"/>
</dbReference>
<name>A0A285GWV3_9ACTN</name>
<feature type="domain" description="HTH cro/C1-type" evidence="1">
    <location>
        <begin position="1"/>
        <end position="45"/>
    </location>
</feature>
<reference evidence="2 3" key="1">
    <citation type="submission" date="2017-09" db="EMBL/GenBank/DDBJ databases">
        <authorList>
            <person name="Ehlers B."/>
            <person name="Leendertz F.H."/>
        </authorList>
    </citation>
    <scope>NUCLEOTIDE SEQUENCE [LARGE SCALE GENOMIC DNA]</scope>
    <source>
        <strain evidence="2 3">CGMCC 4.6857</strain>
    </source>
</reference>
<dbReference type="Gene3D" id="1.10.260.40">
    <property type="entry name" value="lambda repressor-like DNA-binding domains"/>
    <property type="match status" value="1"/>
</dbReference>
<accession>A0A285GWV3</accession>
<dbReference type="SUPFAM" id="SSF47413">
    <property type="entry name" value="lambda repressor-like DNA-binding domains"/>
    <property type="match status" value="1"/>
</dbReference>
<dbReference type="EMBL" id="OBDY01000003">
    <property type="protein sequence ID" value="SNY27992.1"/>
    <property type="molecule type" value="Genomic_DNA"/>
</dbReference>
<sequence>MSQEDLGKAINYSGSQVSAVENGQRPPTREYLTAVDGALGTGCVFERLLNGLVNFDHAPVWFRDWLIIEREATLIRWFEPLVVPGLLQTEAYAHAIIAGAGLMDQAEIDQRVSTRMERQGLLERCDPPTLIALVDEGVLRRSVGSPSIMADQCEHLVDRVTNSNVHVHVHVVPASAGPYAGLAGPFILAKGREFETAHLDTPWQAQILHRREDVDTLIKRWEAIRGEALPTRQSLDLIKEVAKSWQT</sequence>
<evidence type="ECO:0000259" key="1">
    <source>
        <dbReference type="PROSITE" id="PS50943"/>
    </source>
</evidence>
<proteinExistence type="predicted"/>
<protein>
    <submittedName>
        <fullName evidence="2">Helix-turn-helix domain-containing protein</fullName>
    </submittedName>
</protein>
<dbReference type="Pfam" id="PF01381">
    <property type="entry name" value="HTH_3"/>
    <property type="match status" value="1"/>
</dbReference>
<organism evidence="2 3">
    <name type="scientific">Paractinoplanes atraurantiacus</name>
    <dbReference type="NCBI Taxonomy" id="1036182"/>
    <lineage>
        <taxon>Bacteria</taxon>
        <taxon>Bacillati</taxon>
        <taxon>Actinomycetota</taxon>
        <taxon>Actinomycetes</taxon>
        <taxon>Micromonosporales</taxon>
        <taxon>Micromonosporaceae</taxon>
        <taxon>Paractinoplanes</taxon>
    </lineage>
</organism>
<evidence type="ECO:0000313" key="3">
    <source>
        <dbReference type="Proteomes" id="UP000219612"/>
    </source>
</evidence>
<dbReference type="InterPro" id="IPR010982">
    <property type="entry name" value="Lambda_DNA-bd_dom_sf"/>
</dbReference>
<dbReference type="Proteomes" id="UP000219612">
    <property type="component" value="Unassembled WGS sequence"/>
</dbReference>
<evidence type="ECO:0000313" key="2">
    <source>
        <dbReference type="EMBL" id="SNY27992.1"/>
    </source>
</evidence>
<dbReference type="AlphaFoldDB" id="A0A285GWV3"/>